<evidence type="ECO:0000313" key="1">
    <source>
        <dbReference type="EMBL" id="KIH91177.1"/>
    </source>
</evidence>
<gene>
    <name evidence="1" type="ORF">SPBR_01580</name>
</gene>
<dbReference type="AlphaFoldDB" id="A0A0C2J279"/>
<organism evidence="1 2">
    <name type="scientific">Sporothrix brasiliensis 5110</name>
    <dbReference type="NCBI Taxonomy" id="1398154"/>
    <lineage>
        <taxon>Eukaryota</taxon>
        <taxon>Fungi</taxon>
        <taxon>Dikarya</taxon>
        <taxon>Ascomycota</taxon>
        <taxon>Pezizomycotina</taxon>
        <taxon>Sordariomycetes</taxon>
        <taxon>Sordariomycetidae</taxon>
        <taxon>Ophiostomatales</taxon>
        <taxon>Ophiostomataceae</taxon>
        <taxon>Sporothrix</taxon>
    </lineage>
</organism>
<dbReference type="InterPro" id="IPR051678">
    <property type="entry name" value="AGP_Transferase"/>
</dbReference>
<sequence>MPTTICRADGQRIDITAALGSEANVLSEHHQYMGEVAFKFHLWQRRAALERLVALHVGVDAACVKTGHPKTWRAGSFNVAIPLLLFDCADAAEDQHDKPTETPENQQVRRVVLRCPLPMSCAETNYPGSILEKMRCEVASYVWMQRHCPEVRIPHLYGFGFPNSTPPMTKEPAKMRNLFRGISQIILALARIPQPRIGAFCFNDDGTISLDNRPLTWDIVRSENEGAPRTMAVDKTYTDVGQYVLDTMTFHDERFLAAPHAAHNEADCKGQMAIRAFLRAVAPRFVDNSRRNGPFALFMADQNATNIMVDSNWNVTGIFDLEWIVSAPIDMPHTPRWLTWEQIDCIAGEGYGEYDRMRGAFMEVFKEEERHADTSALEAAHGGTLSSILDASWVSKQVWFYRALLSSHAIDLLTERQLVPLHYPGEFPVPAVFSTWCTNPEETVAGKLADRRAYEERILKLFAQITKANDTAAS</sequence>
<keyword evidence="2" id="KW-1185">Reference proteome</keyword>
<reference evidence="1 2" key="1">
    <citation type="journal article" date="2014" name="BMC Genomics">
        <title>Comparative genomics of the major fungal agents of human and animal Sporotrichosis: Sporothrix schenckii and Sporothrix brasiliensis.</title>
        <authorList>
            <person name="Teixeira M.M."/>
            <person name="de Almeida L.G."/>
            <person name="Kubitschek-Barreira P."/>
            <person name="Alves F.L."/>
            <person name="Kioshima E.S."/>
            <person name="Abadio A.K."/>
            <person name="Fernandes L."/>
            <person name="Derengowski L.S."/>
            <person name="Ferreira K.S."/>
            <person name="Souza R.C."/>
            <person name="Ruiz J.C."/>
            <person name="de Andrade N.C."/>
            <person name="Paes H.C."/>
            <person name="Nicola A.M."/>
            <person name="Albuquerque P."/>
            <person name="Gerber A.L."/>
            <person name="Martins V.P."/>
            <person name="Peconick L.D."/>
            <person name="Neto A.V."/>
            <person name="Chaucanez C.B."/>
            <person name="Silva P.A."/>
            <person name="Cunha O.L."/>
            <person name="de Oliveira F.F."/>
            <person name="dos Santos T.C."/>
            <person name="Barros A.L."/>
            <person name="Soares M.A."/>
            <person name="de Oliveira L.M."/>
            <person name="Marini M.M."/>
            <person name="Villalobos-Duno H."/>
            <person name="Cunha M.M."/>
            <person name="de Hoog S."/>
            <person name="da Silveira J.F."/>
            <person name="Henrissat B."/>
            <person name="Nino-Vega G.A."/>
            <person name="Cisalpino P.S."/>
            <person name="Mora-Montes H.M."/>
            <person name="Almeida S.R."/>
            <person name="Stajich J.E."/>
            <person name="Lopes-Bezerra L.M."/>
            <person name="Vasconcelos A.T."/>
            <person name="Felipe M.S."/>
        </authorList>
    </citation>
    <scope>NUCLEOTIDE SEQUENCE [LARGE SCALE GENOMIC DNA]</scope>
    <source>
        <strain evidence="1 2">5110</strain>
    </source>
</reference>
<proteinExistence type="predicted"/>
<evidence type="ECO:0000313" key="2">
    <source>
        <dbReference type="Proteomes" id="UP000031575"/>
    </source>
</evidence>
<dbReference type="RefSeq" id="XP_040619187.1">
    <property type="nucleotide sequence ID" value="XM_040759890.1"/>
</dbReference>
<dbReference type="GeneID" id="63674811"/>
<dbReference type="Proteomes" id="UP000031575">
    <property type="component" value="Unassembled WGS sequence"/>
</dbReference>
<accession>A0A0C2J279</accession>
<protein>
    <recommendedName>
        <fullName evidence="3">Aminoglycoside phosphotransferase domain-containing protein</fullName>
    </recommendedName>
</protein>
<dbReference type="VEuPathDB" id="FungiDB:SPBR_01580"/>
<name>A0A0C2J279_9PEZI</name>
<dbReference type="PANTHER" id="PTHR21310">
    <property type="entry name" value="AMINOGLYCOSIDE PHOSPHOTRANSFERASE-RELATED-RELATED"/>
    <property type="match status" value="1"/>
</dbReference>
<dbReference type="PANTHER" id="PTHR21310:SF37">
    <property type="entry name" value="AMINOGLYCOSIDE PHOSPHOTRANSFERASE DOMAIN-CONTAINING PROTEIN"/>
    <property type="match status" value="1"/>
</dbReference>
<evidence type="ECO:0008006" key="3">
    <source>
        <dbReference type="Google" id="ProtNLM"/>
    </source>
</evidence>
<dbReference type="EMBL" id="AWTV01000007">
    <property type="protein sequence ID" value="KIH91177.1"/>
    <property type="molecule type" value="Genomic_DNA"/>
</dbReference>
<dbReference type="OrthoDB" id="3645574at2759"/>
<comment type="caution">
    <text evidence="1">The sequence shown here is derived from an EMBL/GenBank/DDBJ whole genome shotgun (WGS) entry which is preliminary data.</text>
</comment>
<dbReference type="HOGENOM" id="CLU_025005_3_1_1"/>